<reference evidence="1" key="1">
    <citation type="submission" date="2016-09" db="EMBL/GenBank/DDBJ databases">
        <authorList>
            <person name="Capua I."/>
            <person name="De Benedictis P."/>
            <person name="Joannis T."/>
            <person name="Lombin L.H."/>
            <person name="Cattoli G."/>
        </authorList>
    </citation>
    <scope>NUCLEOTIDE SEQUENCE</scope>
    <source>
        <strain evidence="1">B9</strain>
    </source>
</reference>
<gene>
    <name evidence="1" type="ORF">CNECB9_5450017</name>
</gene>
<dbReference type="EMBL" id="FMSH01000496">
    <property type="protein sequence ID" value="SCU97992.1"/>
    <property type="molecule type" value="Genomic_DNA"/>
</dbReference>
<name>A0A1K0JKN5_CUPNE</name>
<dbReference type="AlphaFoldDB" id="A0A1K0JKN5"/>
<sequence>MDAVLTLAEGIAAAPATRQLTVDLERLEVVSPAAES</sequence>
<proteinExistence type="predicted"/>
<evidence type="ECO:0000313" key="1">
    <source>
        <dbReference type="EMBL" id="SCU97992.1"/>
    </source>
</evidence>
<organism evidence="1">
    <name type="scientific">Cupriavidus necator</name>
    <name type="common">Alcaligenes eutrophus</name>
    <name type="synonym">Ralstonia eutropha</name>
    <dbReference type="NCBI Taxonomy" id="106590"/>
    <lineage>
        <taxon>Bacteria</taxon>
        <taxon>Pseudomonadati</taxon>
        <taxon>Pseudomonadota</taxon>
        <taxon>Betaproteobacteria</taxon>
        <taxon>Burkholderiales</taxon>
        <taxon>Burkholderiaceae</taxon>
        <taxon>Cupriavidus</taxon>
    </lineage>
</organism>
<accession>A0A1K0JKN5</accession>
<protein>
    <submittedName>
        <fullName evidence="1">Uncharacterized protein</fullName>
    </submittedName>
</protein>